<dbReference type="EMBL" id="JBHLZY010000006">
    <property type="protein sequence ID" value="MFB9768871.1"/>
    <property type="molecule type" value="Genomic_DNA"/>
</dbReference>
<gene>
    <name evidence="1" type="ORF">ACFFLI_03160</name>
</gene>
<evidence type="ECO:0000313" key="1">
    <source>
        <dbReference type="EMBL" id="MFB9768871.1"/>
    </source>
</evidence>
<dbReference type="Proteomes" id="UP001589691">
    <property type="component" value="Unassembled WGS sequence"/>
</dbReference>
<keyword evidence="2" id="KW-1185">Reference proteome</keyword>
<evidence type="ECO:0000313" key="2">
    <source>
        <dbReference type="Proteomes" id="UP001589691"/>
    </source>
</evidence>
<organism evidence="1 2">
    <name type="scientific">Lactiplantibacillus modestisalitolerans</name>
    <dbReference type="NCBI Taxonomy" id="1457219"/>
    <lineage>
        <taxon>Bacteria</taxon>
        <taxon>Bacillati</taxon>
        <taxon>Bacillota</taxon>
        <taxon>Bacilli</taxon>
        <taxon>Lactobacillales</taxon>
        <taxon>Lactobacillaceae</taxon>
        <taxon>Lactiplantibacillus</taxon>
    </lineage>
</organism>
<sequence>MRNLQFIQNHFETHFRFRNAFESQLTVTILMRIITEHPESLLVTRADVERATGCSLDDPQLRREYFPQSALVLLTTALDELMTLSITVHNLHGRVRFPLFHSVQLDELGQQLIFHLNVDVLPQLTRWAVELQQEQEG</sequence>
<accession>A0ABV5WT31</accession>
<name>A0ABV5WT31_9LACO</name>
<reference evidence="1 2" key="1">
    <citation type="submission" date="2024-09" db="EMBL/GenBank/DDBJ databases">
        <authorList>
            <person name="Sun Q."/>
            <person name="Mori K."/>
        </authorList>
    </citation>
    <scope>NUCLEOTIDE SEQUENCE [LARGE SCALE GENOMIC DNA]</scope>
    <source>
        <strain evidence="1 2">TBRC 4576</strain>
    </source>
</reference>
<dbReference type="RefSeq" id="WP_137643575.1">
    <property type="nucleotide sequence ID" value="NZ_BJEA01000020.1"/>
</dbReference>
<protein>
    <submittedName>
        <fullName evidence="1">Uncharacterized protein</fullName>
    </submittedName>
</protein>
<proteinExistence type="predicted"/>
<comment type="caution">
    <text evidence="1">The sequence shown here is derived from an EMBL/GenBank/DDBJ whole genome shotgun (WGS) entry which is preliminary data.</text>
</comment>